<gene>
    <name evidence="2" type="ORF">VF724_17080</name>
</gene>
<accession>A0ABU5ZPX4</accession>
<dbReference type="InterPro" id="IPR008841">
    <property type="entry name" value="Siphovirus-type_tail_N"/>
</dbReference>
<dbReference type="RefSeq" id="WP_371755476.1">
    <property type="nucleotide sequence ID" value="NZ_JAYJLD010000033.1"/>
</dbReference>
<evidence type="ECO:0000259" key="1">
    <source>
        <dbReference type="Pfam" id="PF05709"/>
    </source>
</evidence>
<name>A0ABU5ZPX4_9BACL</name>
<protein>
    <submittedName>
        <fullName evidence="2">Distal tail protein Dit</fullName>
    </submittedName>
</protein>
<evidence type="ECO:0000313" key="2">
    <source>
        <dbReference type="EMBL" id="MEB3103350.1"/>
    </source>
</evidence>
<sequence>MGFIYNGISSQSMKIRARLAGWQVFTALRNSFETVPGKAGVADFGCDISERTITISCSVLPRRSFAELVSVLDNAAEWLNPAKGLRQLVLDDVPDRYFMARLSEAVDCERLLRTAGSFELRFVSPDPYAYALEDEVFVLSGTGTHVAERLSGNADSEPVYFLKGMISTSSSSYISLITNGEELRIVGPLAANETLVIDSSMVTAKVTDAAGNALRNGLPCLQELNFPILRKGVNNIEINAVNAAFTELKIQAKSRWR</sequence>
<comment type="caution">
    <text evidence="2">The sequence shown here is derived from an EMBL/GenBank/DDBJ whole genome shotgun (WGS) entry which is preliminary data.</text>
</comment>
<reference evidence="2" key="1">
    <citation type="submission" date="2023-12" db="EMBL/GenBank/DDBJ databases">
        <title>Fervidustalea candida gen. nov., sp. nov., a novel member of the family Paenibacillaceae isolated from a geothermal area.</title>
        <authorList>
            <person name="Li W.-J."/>
            <person name="Jiao J.-Y."/>
            <person name="Chen Y."/>
        </authorList>
    </citation>
    <scope>NUCLEOTIDE SEQUENCE</scope>
    <source>
        <strain evidence="2">SYSU GA230002</strain>
    </source>
</reference>
<dbReference type="EMBL" id="JAYJLD010000033">
    <property type="protein sequence ID" value="MEB3103350.1"/>
    <property type="molecule type" value="Genomic_DNA"/>
</dbReference>
<proteinExistence type="predicted"/>
<organism evidence="2 3">
    <name type="scientific">Ferviditalea candida</name>
    <dbReference type="NCBI Taxonomy" id="3108399"/>
    <lineage>
        <taxon>Bacteria</taxon>
        <taxon>Bacillati</taxon>
        <taxon>Bacillota</taxon>
        <taxon>Bacilli</taxon>
        <taxon>Bacillales</taxon>
        <taxon>Paenibacillaceae</taxon>
        <taxon>Ferviditalea</taxon>
    </lineage>
</organism>
<keyword evidence="3" id="KW-1185">Reference proteome</keyword>
<dbReference type="Proteomes" id="UP001310386">
    <property type="component" value="Unassembled WGS sequence"/>
</dbReference>
<dbReference type="Gene3D" id="2.40.30.200">
    <property type="match status" value="1"/>
</dbReference>
<dbReference type="NCBIfam" id="TIGR01633">
    <property type="entry name" value="phi3626_gp14_N"/>
    <property type="match status" value="1"/>
</dbReference>
<dbReference type="InterPro" id="IPR006520">
    <property type="entry name" value="Dit_BPSPP_N"/>
</dbReference>
<dbReference type="Pfam" id="PF05709">
    <property type="entry name" value="Sipho_tail"/>
    <property type="match status" value="1"/>
</dbReference>
<feature type="domain" description="Siphovirus-type tail component RIFT-related" evidence="1">
    <location>
        <begin position="29"/>
        <end position="123"/>
    </location>
</feature>
<evidence type="ECO:0000313" key="3">
    <source>
        <dbReference type="Proteomes" id="UP001310386"/>
    </source>
</evidence>